<feature type="domain" description="Acetophenone carboxylase-like C-terminal" evidence="3">
    <location>
        <begin position="502"/>
        <end position="674"/>
    </location>
</feature>
<dbReference type="InterPro" id="IPR002821">
    <property type="entry name" value="Hydantoinase_A"/>
</dbReference>
<dbReference type="GO" id="GO:0006749">
    <property type="term" value="P:glutathione metabolic process"/>
    <property type="evidence" value="ECO:0007669"/>
    <property type="project" value="TreeGrafter"/>
</dbReference>
<dbReference type="EMBL" id="QZAA01000113">
    <property type="protein sequence ID" value="RQD76531.1"/>
    <property type="molecule type" value="Genomic_DNA"/>
</dbReference>
<name>A0A424YFG5_9FIRM</name>
<dbReference type="PANTHER" id="PTHR11365:SF23">
    <property type="entry name" value="HYPOTHETICAL 5-OXOPROLINASE (EUROFUNG)-RELATED"/>
    <property type="match status" value="1"/>
</dbReference>
<dbReference type="Pfam" id="PF01968">
    <property type="entry name" value="Hydantoinase_A"/>
    <property type="match status" value="1"/>
</dbReference>
<dbReference type="InterPro" id="IPR008040">
    <property type="entry name" value="Hydant_A_N"/>
</dbReference>
<gene>
    <name evidence="4" type="ORF">D5R97_04295</name>
</gene>
<dbReference type="GO" id="GO:0005829">
    <property type="term" value="C:cytosol"/>
    <property type="evidence" value="ECO:0007669"/>
    <property type="project" value="TreeGrafter"/>
</dbReference>
<evidence type="ECO:0000259" key="1">
    <source>
        <dbReference type="Pfam" id="PF01968"/>
    </source>
</evidence>
<comment type="caution">
    <text evidence="4">The sequence shown here is derived from an EMBL/GenBank/DDBJ whole genome shotgun (WGS) entry which is preliminary data.</text>
</comment>
<dbReference type="PANTHER" id="PTHR11365">
    <property type="entry name" value="5-OXOPROLINASE RELATED"/>
    <property type="match status" value="1"/>
</dbReference>
<evidence type="ECO:0000313" key="5">
    <source>
        <dbReference type="Proteomes" id="UP000285138"/>
    </source>
</evidence>
<dbReference type="InterPro" id="IPR045079">
    <property type="entry name" value="Oxoprolinase-like"/>
</dbReference>
<dbReference type="Pfam" id="PF19278">
    <property type="entry name" value="Hydant_A_C"/>
    <property type="match status" value="1"/>
</dbReference>
<feature type="domain" description="Hydantoinase A/oxoprolinase" evidence="1">
    <location>
        <begin position="203"/>
        <end position="490"/>
    </location>
</feature>
<dbReference type="GO" id="GO:0017168">
    <property type="term" value="F:5-oxoprolinase (ATP-hydrolyzing) activity"/>
    <property type="evidence" value="ECO:0007669"/>
    <property type="project" value="TreeGrafter"/>
</dbReference>
<evidence type="ECO:0000259" key="2">
    <source>
        <dbReference type="Pfam" id="PF05378"/>
    </source>
</evidence>
<protein>
    <submittedName>
        <fullName evidence="4">Hydantoinase/oxoprolinase family protein</fullName>
    </submittedName>
</protein>
<dbReference type="Proteomes" id="UP000285138">
    <property type="component" value="Unassembled WGS sequence"/>
</dbReference>
<reference evidence="4 5" key="1">
    <citation type="submission" date="2018-08" db="EMBL/GenBank/DDBJ databases">
        <title>The metabolism and importance of syntrophic acetate oxidation coupled to methane or sulfide production in haloalkaline environments.</title>
        <authorList>
            <person name="Timmers P.H.A."/>
            <person name="Vavourakis C.D."/>
            <person name="Sorokin D.Y."/>
            <person name="Sinninghe Damste J.S."/>
            <person name="Muyzer G."/>
            <person name="Stams A.J.M."/>
            <person name="Plugge C.M."/>
        </authorList>
    </citation>
    <scope>NUCLEOTIDE SEQUENCE [LARGE SCALE GENOMIC DNA]</scope>
    <source>
        <strain evidence="4">MSAO_Bac1</strain>
    </source>
</reference>
<evidence type="ECO:0000313" key="4">
    <source>
        <dbReference type="EMBL" id="RQD76531.1"/>
    </source>
</evidence>
<evidence type="ECO:0000259" key="3">
    <source>
        <dbReference type="Pfam" id="PF19278"/>
    </source>
</evidence>
<dbReference type="AlphaFoldDB" id="A0A424YFG5"/>
<dbReference type="Pfam" id="PF05378">
    <property type="entry name" value="Hydant_A_N"/>
    <property type="match status" value="1"/>
</dbReference>
<proteinExistence type="predicted"/>
<accession>A0A424YFG5</accession>
<sequence length="685" mass="76402">MSYRIAVDTGGTFTDIALFKEREGRVKVGKVPSTPKNPALAVMEGIKKVMEEENIEPSSITYLLHGTTVATNALLELKGANTSLLTTRGFQDVLEIGRQTRPSLYDPSIQKPPPVVPRDLRFEVSERVFYDGSINEKLKLEELETIIKEIQEKQVESVAICFIHSYRNPRHEELVKEVLERELPHLFISCSSDVLPEFREYERMSTVCINAYVMPAIKRYLEYLEERLIEEGIKSTLYIMQSNGGIITSGVAREQSARTLLSGPAGGVIAGLFLAKNIRNNNIITMDMGGTSLDVSLIYQGEPRYSTESYIGGYPLKLPMIEIHTIGAGGGSIARLDQGGALKVGPESSGAFPGPACYGQGGKEPTVTDANLILGRINPSFLLGGEMEIHLDKARDAVEEKLARPMKVPVEEAAEGILKVVNANMVRGIRVVSVEKGFDPREFSLVAFGGAGPLHALELARELGMKEVIIPPNPGINSALGMLAADVRRDYVLTRIMKEEELEGEILEKLFDEIKEDALKELRREGFDPDIINFTRSADLRYPRQAYEINVSLPEKELKRDSIKEMVQSFHNLHRQFYGYNREDSFIELVNLRLAAVGKMRPLRLEENDANSPDPSKAFITHRPVYFEGEYVKTPVYQRHKLETGNEILGPAVIEQLDSTLIIFPREKARVDSFFNILITATGGF</sequence>
<feature type="domain" description="Hydantoinase/oxoprolinase N-terminal" evidence="2">
    <location>
        <begin position="4"/>
        <end position="182"/>
    </location>
</feature>
<dbReference type="InterPro" id="IPR049517">
    <property type="entry name" value="ACX-like_C"/>
</dbReference>
<dbReference type="SUPFAM" id="SSF53067">
    <property type="entry name" value="Actin-like ATPase domain"/>
    <property type="match status" value="1"/>
</dbReference>
<dbReference type="InterPro" id="IPR043129">
    <property type="entry name" value="ATPase_NBD"/>
</dbReference>
<organism evidence="4 5">
    <name type="scientific">Candidatus Syntrophonatronum acetioxidans</name>
    <dbReference type="NCBI Taxonomy" id="1795816"/>
    <lineage>
        <taxon>Bacteria</taxon>
        <taxon>Bacillati</taxon>
        <taxon>Bacillota</taxon>
        <taxon>Clostridia</taxon>
        <taxon>Eubacteriales</taxon>
        <taxon>Syntrophomonadaceae</taxon>
        <taxon>Candidatus Syntrophonatronum</taxon>
    </lineage>
</organism>